<dbReference type="InterPro" id="IPR032032">
    <property type="entry name" value="Tai4"/>
</dbReference>
<comment type="caution">
    <text evidence="2">The sequence shown here is derived from an EMBL/GenBank/DDBJ whole genome shotgun (WGS) entry which is preliminary data.</text>
</comment>
<dbReference type="RefSeq" id="WP_150038156.1">
    <property type="nucleotide sequence ID" value="NZ_VWVM01000002.1"/>
</dbReference>
<organism evidence="2 3">
    <name type="scientific">Candidatus Pantoea gossypiicola</name>
    <dbReference type="NCBI Taxonomy" id="2608008"/>
    <lineage>
        <taxon>Bacteria</taxon>
        <taxon>Pseudomonadati</taxon>
        <taxon>Pseudomonadota</taxon>
        <taxon>Gammaproteobacteria</taxon>
        <taxon>Enterobacterales</taxon>
        <taxon>Erwiniaceae</taxon>
        <taxon>Pantoea</taxon>
    </lineage>
</organism>
<evidence type="ECO:0000313" key="2">
    <source>
        <dbReference type="EMBL" id="KAA6128286.1"/>
    </source>
</evidence>
<feature type="signal peptide" evidence="1">
    <location>
        <begin position="1"/>
        <end position="18"/>
    </location>
</feature>
<reference evidence="2 3" key="1">
    <citation type="submission" date="2019-09" db="EMBL/GenBank/DDBJ databases">
        <title>Genomic diversity of phyloplane-associated Pantoea species in Pakistan cotton crop.</title>
        <authorList>
            <person name="Tufail M.R."/>
            <person name="Cook D.R."/>
        </authorList>
    </citation>
    <scope>NUCLEOTIDE SEQUENCE [LARGE SCALE GENOMIC DNA]</scope>
    <source>
        <strain evidence="2 3">B_8</strain>
    </source>
</reference>
<dbReference type="AlphaFoldDB" id="A0AB34CMU9"/>
<proteinExistence type="predicted"/>
<dbReference type="Gene3D" id="1.20.120.1620">
    <property type="match status" value="1"/>
</dbReference>
<gene>
    <name evidence="2" type="ORF">F3I20_03290</name>
</gene>
<dbReference type="Pfam" id="PF16695">
    <property type="entry name" value="Tai4"/>
    <property type="match status" value="1"/>
</dbReference>
<sequence>MKKVLMLFVLTFSPAVLAITSPVPDAFKQPQIFRNWLLNRCAGKASTDKAFTDDAFKSASAWLEVSHLPVEAFSDGDKLINAYLKMNLTGSVSGNFNMMKCTLLSQSQDAKMLYERYKNKS</sequence>
<keyword evidence="3" id="KW-1185">Reference proteome</keyword>
<evidence type="ECO:0008006" key="4">
    <source>
        <dbReference type="Google" id="ProtNLM"/>
    </source>
</evidence>
<dbReference type="EMBL" id="VWVM01000002">
    <property type="protein sequence ID" value="KAA6128286.1"/>
    <property type="molecule type" value="Genomic_DNA"/>
</dbReference>
<evidence type="ECO:0000313" key="3">
    <source>
        <dbReference type="Proteomes" id="UP000324255"/>
    </source>
</evidence>
<dbReference type="Proteomes" id="UP000324255">
    <property type="component" value="Unassembled WGS sequence"/>
</dbReference>
<keyword evidence="1" id="KW-0732">Signal</keyword>
<protein>
    <recommendedName>
        <fullName evidence="4">Type VI secretion protein</fullName>
    </recommendedName>
</protein>
<accession>A0AB34CMU9</accession>
<feature type="chain" id="PRO_5044321421" description="Type VI secretion protein" evidence="1">
    <location>
        <begin position="19"/>
        <end position="121"/>
    </location>
</feature>
<dbReference type="InterPro" id="IPR038314">
    <property type="entry name" value="T6SS_sf"/>
</dbReference>
<name>A0AB34CMU9_9GAMM</name>
<evidence type="ECO:0000256" key="1">
    <source>
        <dbReference type="SAM" id="SignalP"/>
    </source>
</evidence>